<organism evidence="1 2">
    <name type="scientific">Racocetra persica</name>
    <dbReference type="NCBI Taxonomy" id="160502"/>
    <lineage>
        <taxon>Eukaryota</taxon>
        <taxon>Fungi</taxon>
        <taxon>Fungi incertae sedis</taxon>
        <taxon>Mucoromycota</taxon>
        <taxon>Glomeromycotina</taxon>
        <taxon>Glomeromycetes</taxon>
        <taxon>Diversisporales</taxon>
        <taxon>Gigasporaceae</taxon>
        <taxon>Racocetra</taxon>
    </lineage>
</organism>
<keyword evidence="2" id="KW-1185">Reference proteome</keyword>
<gene>
    <name evidence="1" type="ORF">RPERSI_LOCUS1446</name>
</gene>
<sequence>TYGWEDLTQLHGYLKEAFNHLKGTIDLYTYVIDNREINMSLSKEKFITFIEMHKCSKNNPIQIINSKKGIKSLYFEMVEGLPTALELGKPDFCKEDPEKVDNYFTYQFCCKMAEFYNDEDAHQKAANEMLSKYFGQPVQPIKLLANKKTGGKLRTDSTISFSGSYVYRELNVKFNCDCRYGPYFSVSGAMLLDKAIIDPFTPLYPLAWHKDDKMKLSISKTFRALKKSLQLLDQYYAEHPLFPEMIIDDKYYKVQIEKNIVNCLWKVTLSNKQGSCEKACVKAIQKHKYLLDTHQLLAEIRYAPKILATSFIPGNWLLVYIEYLDNHLMLHVTSNLKGQSNLKEKIKKVVKYMHDSDYVHRDLCAGNFLFCHLENDEFDVKLIDFEWSGKVGFARYSHFMNHNIQWPDSAEDGKLVTKTHDLVMLNQTFCRTDLLQDQINIEI</sequence>
<dbReference type="EMBL" id="CAJVQC010001334">
    <property type="protein sequence ID" value="CAG8492336.1"/>
    <property type="molecule type" value="Genomic_DNA"/>
</dbReference>
<evidence type="ECO:0000313" key="2">
    <source>
        <dbReference type="Proteomes" id="UP000789920"/>
    </source>
</evidence>
<proteinExistence type="predicted"/>
<feature type="non-terminal residue" evidence="1">
    <location>
        <position position="1"/>
    </location>
</feature>
<protein>
    <submittedName>
        <fullName evidence="1">10200_t:CDS:1</fullName>
    </submittedName>
</protein>
<accession>A0ACA9KVX6</accession>
<name>A0ACA9KVX6_9GLOM</name>
<evidence type="ECO:0000313" key="1">
    <source>
        <dbReference type="EMBL" id="CAG8492336.1"/>
    </source>
</evidence>
<comment type="caution">
    <text evidence="1">The sequence shown here is derived from an EMBL/GenBank/DDBJ whole genome shotgun (WGS) entry which is preliminary data.</text>
</comment>
<dbReference type="Proteomes" id="UP000789920">
    <property type="component" value="Unassembled WGS sequence"/>
</dbReference>
<reference evidence="1" key="1">
    <citation type="submission" date="2021-06" db="EMBL/GenBank/DDBJ databases">
        <authorList>
            <person name="Kallberg Y."/>
            <person name="Tangrot J."/>
            <person name="Rosling A."/>
        </authorList>
    </citation>
    <scope>NUCLEOTIDE SEQUENCE</scope>
    <source>
        <strain evidence="1">MA461A</strain>
    </source>
</reference>